<comment type="caution">
    <text evidence="1">The sequence shown here is derived from an EMBL/GenBank/DDBJ whole genome shotgun (WGS) entry which is preliminary data.</text>
</comment>
<dbReference type="Proteomes" id="UP000740926">
    <property type="component" value="Unassembled WGS sequence"/>
</dbReference>
<name>A0A9P6Z2B8_9FUNG</name>
<gene>
    <name evidence="1" type="ORF">G6F50_006617</name>
</gene>
<keyword evidence="2" id="KW-1185">Reference proteome</keyword>
<protein>
    <submittedName>
        <fullName evidence="1">Uncharacterized protein</fullName>
    </submittedName>
</protein>
<sequence length="88" mass="9961">MFLQNTVSPDYTHWNLESIEGISSLNTEGYKSLKEAVLVSINSNKPLEVSKKFESLHAINVGKIKTFIKDIEKEIQDNSQTCNQCKSK</sequence>
<proteinExistence type="predicted"/>
<evidence type="ECO:0000313" key="2">
    <source>
        <dbReference type="Proteomes" id="UP000740926"/>
    </source>
</evidence>
<evidence type="ECO:0000313" key="1">
    <source>
        <dbReference type="EMBL" id="KAG1569178.1"/>
    </source>
</evidence>
<accession>A0A9P6Z2B8</accession>
<organism evidence="1 2">
    <name type="scientific">Rhizopus delemar</name>
    <dbReference type="NCBI Taxonomy" id="936053"/>
    <lineage>
        <taxon>Eukaryota</taxon>
        <taxon>Fungi</taxon>
        <taxon>Fungi incertae sedis</taxon>
        <taxon>Mucoromycota</taxon>
        <taxon>Mucoromycotina</taxon>
        <taxon>Mucoromycetes</taxon>
        <taxon>Mucorales</taxon>
        <taxon>Mucorineae</taxon>
        <taxon>Rhizopodaceae</taxon>
        <taxon>Rhizopus</taxon>
    </lineage>
</organism>
<dbReference type="AlphaFoldDB" id="A0A9P6Z2B8"/>
<dbReference type="EMBL" id="JAANIU010000980">
    <property type="protein sequence ID" value="KAG1569178.1"/>
    <property type="molecule type" value="Genomic_DNA"/>
</dbReference>
<reference evidence="1 2" key="1">
    <citation type="journal article" date="2020" name="Microb. Genom.">
        <title>Genetic diversity of clinical and environmental Mucorales isolates obtained from an investigation of mucormycosis cases among solid organ transplant recipients.</title>
        <authorList>
            <person name="Nguyen M.H."/>
            <person name="Kaul D."/>
            <person name="Muto C."/>
            <person name="Cheng S.J."/>
            <person name="Richter R.A."/>
            <person name="Bruno V.M."/>
            <person name="Liu G."/>
            <person name="Beyhan S."/>
            <person name="Sundermann A.J."/>
            <person name="Mounaud S."/>
            <person name="Pasculle A.W."/>
            <person name="Nierman W.C."/>
            <person name="Driscoll E."/>
            <person name="Cumbie R."/>
            <person name="Clancy C.J."/>
            <person name="Dupont C.L."/>
        </authorList>
    </citation>
    <scope>NUCLEOTIDE SEQUENCE [LARGE SCALE GENOMIC DNA]</scope>
    <source>
        <strain evidence="1 2">GL24</strain>
    </source>
</reference>